<gene>
    <name evidence="1" type="ORF">J437_LFUL011114</name>
</gene>
<evidence type="ECO:0008006" key="3">
    <source>
        <dbReference type="Google" id="ProtNLM"/>
    </source>
</evidence>
<dbReference type="OrthoDB" id="10065579at2759"/>
<dbReference type="InterPro" id="IPR052709">
    <property type="entry name" value="Transposase-MT_Hybrid"/>
</dbReference>
<dbReference type="Proteomes" id="UP000792457">
    <property type="component" value="Unassembled WGS sequence"/>
</dbReference>
<dbReference type="Pfam" id="PF01359">
    <property type="entry name" value="Transposase_1"/>
    <property type="match status" value="1"/>
</dbReference>
<organism evidence="1 2">
    <name type="scientific">Ladona fulva</name>
    <name type="common">Scarce chaser dragonfly</name>
    <name type="synonym">Libellula fulva</name>
    <dbReference type="NCBI Taxonomy" id="123851"/>
    <lineage>
        <taxon>Eukaryota</taxon>
        <taxon>Metazoa</taxon>
        <taxon>Ecdysozoa</taxon>
        <taxon>Arthropoda</taxon>
        <taxon>Hexapoda</taxon>
        <taxon>Insecta</taxon>
        <taxon>Pterygota</taxon>
        <taxon>Palaeoptera</taxon>
        <taxon>Odonata</taxon>
        <taxon>Epiprocta</taxon>
        <taxon>Anisoptera</taxon>
        <taxon>Libelluloidea</taxon>
        <taxon>Libellulidae</taxon>
        <taxon>Ladona</taxon>
    </lineage>
</organism>
<dbReference type="InterPro" id="IPR036397">
    <property type="entry name" value="RNaseH_sf"/>
</dbReference>
<accession>A0A8K0P0K6</accession>
<protein>
    <recommendedName>
        <fullName evidence="3">Transposase</fullName>
    </recommendedName>
</protein>
<dbReference type="EMBL" id="KZ308545">
    <property type="protein sequence ID" value="KAG8231260.1"/>
    <property type="molecule type" value="Genomic_DNA"/>
</dbReference>
<name>A0A8K0P0K6_LADFU</name>
<dbReference type="AlphaFoldDB" id="A0A8K0P0K6"/>
<dbReference type="PANTHER" id="PTHR46060:SF1">
    <property type="entry name" value="MARINER MOS1 TRANSPOSASE-LIKE PROTEIN"/>
    <property type="match status" value="1"/>
</dbReference>
<sequence>MTTVIWDRKGILLVDFMPQKTTINSDRYCNSLRKLIRAIQNHQRGRLIKGVMLLHDNTRPQVYPQTQDLLKGFRWTVIPHPPYSPDLAPSDYHLFPKLKEHLGGQRFWTDDEVKEEVTCFLNRLVAEFYDMGIQKLEYRLQKCLD</sequence>
<dbReference type="Gene3D" id="3.30.420.10">
    <property type="entry name" value="Ribonuclease H-like superfamily/Ribonuclease H"/>
    <property type="match status" value="1"/>
</dbReference>
<reference evidence="1" key="2">
    <citation type="submission" date="2017-10" db="EMBL/GenBank/DDBJ databases">
        <title>Ladona fulva Genome sequencing and assembly.</title>
        <authorList>
            <person name="Murali S."/>
            <person name="Richards S."/>
            <person name="Bandaranaike D."/>
            <person name="Bellair M."/>
            <person name="Blankenburg K."/>
            <person name="Chao H."/>
            <person name="Dinh H."/>
            <person name="Doddapaneni H."/>
            <person name="Dugan-Rocha S."/>
            <person name="Elkadiri S."/>
            <person name="Gnanaolivu R."/>
            <person name="Hernandez B."/>
            <person name="Skinner E."/>
            <person name="Javaid M."/>
            <person name="Lee S."/>
            <person name="Li M."/>
            <person name="Ming W."/>
            <person name="Munidasa M."/>
            <person name="Muniz J."/>
            <person name="Nguyen L."/>
            <person name="Hughes D."/>
            <person name="Osuji N."/>
            <person name="Pu L.-L."/>
            <person name="Puazo M."/>
            <person name="Qu C."/>
            <person name="Quiroz J."/>
            <person name="Raj R."/>
            <person name="Weissenberger G."/>
            <person name="Xin Y."/>
            <person name="Zou X."/>
            <person name="Han Y."/>
            <person name="Worley K."/>
            <person name="Muzny D."/>
            <person name="Gibbs R."/>
        </authorList>
    </citation>
    <scope>NUCLEOTIDE SEQUENCE</scope>
    <source>
        <strain evidence="1">Sampled in the wild</strain>
    </source>
</reference>
<comment type="caution">
    <text evidence="1">The sequence shown here is derived from an EMBL/GenBank/DDBJ whole genome shotgun (WGS) entry which is preliminary data.</text>
</comment>
<proteinExistence type="predicted"/>
<dbReference type="PANTHER" id="PTHR46060">
    <property type="entry name" value="MARINER MOS1 TRANSPOSASE-LIKE PROTEIN"/>
    <property type="match status" value="1"/>
</dbReference>
<keyword evidence="2" id="KW-1185">Reference proteome</keyword>
<evidence type="ECO:0000313" key="2">
    <source>
        <dbReference type="Proteomes" id="UP000792457"/>
    </source>
</evidence>
<reference evidence="1" key="1">
    <citation type="submission" date="2013-04" db="EMBL/GenBank/DDBJ databases">
        <authorList>
            <person name="Qu J."/>
            <person name="Murali S.C."/>
            <person name="Bandaranaike D."/>
            <person name="Bellair M."/>
            <person name="Blankenburg K."/>
            <person name="Chao H."/>
            <person name="Dinh H."/>
            <person name="Doddapaneni H."/>
            <person name="Downs B."/>
            <person name="Dugan-Rocha S."/>
            <person name="Elkadiri S."/>
            <person name="Gnanaolivu R.D."/>
            <person name="Hernandez B."/>
            <person name="Javaid M."/>
            <person name="Jayaseelan J.C."/>
            <person name="Lee S."/>
            <person name="Li M."/>
            <person name="Ming W."/>
            <person name="Munidasa M."/>
            <person name="Muniz J."/>
            <person name="Nguyen L."/>
            <person name="Ongeri F."/>
            <person name="Osuji N."/>
            <person name="Pu L.-L."/>
            <person name="Puazo M."/>
            <person name="Qu C."/>
            <person name="Quiroz J."/>
            <person name="Raj R."/>
            <person name="Weissenberger G."/>
            <person name="Xin Y."/>
            <person name="Zou X."/>
            <person name="Han Y."/>
            <person name="Richards S."/>
            <person name="Worley K."/>
            <person name="Muzny D."/>
            <person name="Gibbs R."/>
        </authorList>
    </citation>
    <scope>NUCLEOTIDE SEQUENCE</scope>
    <source>
        <strain evidence="1">Sampled in the wild</strain>
    </source>
</reference>
<dbReference type="GO" id="GO:0003676">
    <property type="term" value="F:nucleic acid binding"/>
    <property type="evidence" value="ECO:0007669"/>
    <property type="project" value="InterPro"/>
</dbReference>
<dbReference type="InterPro" id="IPR001888">
    <property type="entry name" value="Transposase_1"/>
</dbReference>
<evidence type="ECO:0000313" key="1">
    <source>
        <dbReference type="EMBL" id="KAG8231260.1"/>
    </source>
</evidence>